<accession>A0A075UJJ5</accession>
<evidence type="ECO:0008006" key="3">
    <source>
        <dbReference type="Google" id="ProtNLM"/>
    </source>
</evidence>
<evidence type="ECO:0000313" key="1">
    <source>
        <dbReference type="EMBL" id="AIG74242.1"/>
    </source>
</evidence>
<gene>
    <name evidence="1" type="ORF">AJAP_06625</name>
</gene>
<proteinExistence type="predicted"/>
<dbReference type="InterPro" id="IPR022062">
    <property type="entry name" value="DUF3618"/>
</dbReference>
<dbReference type="EMBL" id="CP008953">
    <property type="protein sequence ID" value="AIG74242.1"/>
    <property type="molecule type" value="Genomic_DNA"/>
</dbReference>
<reference evidence="1 2" key="1">
    <citation type="journal article" date="2014" name="J. Biotechnol.">
        <title>Complete genome sequence of the actinobacterium Amycolatopsis japonica MG417-CF17(T) (=DSM 44213T) producing (S,S)-N,N'-ethylenediaminedisuccinic acid.</title>
        <authorList>
            <person name="Stegmann E."/>
            <person name="Albersmeier A."/>
            <person name="Spohn M."/>
            <person name="Gert H."/>
            <person name="Weber T."/>
            <person name="Wohlleben W."/>
            <person name="Kalinowski J."/>
            <person name="Ruckert C."/>
        </authorList>
    </citation>
    <scope>NUCLEOTIDE SEQUENCE [LARGE SCALE GENOMIC DNA]</scope>
    <source>
        <strain evidence="2">MG417-CF17 (DSM 44213)</strain>
    </source>
</reference>
<organism evidence="1 2">
    <name type="scientific">Amycolatopsis japonica</name>
    <dbReference type="NCBI Taxonomy" id="208439"/>
    <lineage>
        <taxon>Bacteria</taxon>
        <taxon>Bacillati</taxon>
        <taxon>Actinomycetota</taxon>
        <taxon>Actinomycetes</taxon>
        <taxon>Pseudonocardiales</taxon>
        <taxon>Pseudonocardiaceae</taxon>
        <taxon>Amycolatopsis</taxon>
        <taxon>Amycolatopsis japonica group</taxon>
    </lineage>
</organism>
<dbReference type="HOGENOM" id="CLU_164604_1_0_11"/>
<keyword evidence="2" id="KW-1185">Reference proteome</keyword>
<dbReference type="KEGG" id="aja:AJAP_06625"/>
<sequence>MARDPETIEREIEQARNALVATLDQLGTKANPAKLVDSAKTGLRAKLDEPKVKYPLIGGAVLIGVLLIRKLLK</sequence>
<dbReference type="RefSeq" id="WP_005165704.1">
    <property type="nucleotide sequence ID" value="NZ_CP008953.1"/>
</dbReference>
<evidence type="ECO:0000313" key="2">
    <source>
        <dbReference type="Proteomes" id="UP000028492"/>
    </source>
</evidence>
<dbReference type="AlphaFoldDB" id="A0A075UJJ5"/>
<dbReference type="eggNOG" id="ENOG5033N9F">
    <property type="taxonomic scope" value="Bacteria"/>
</dbReference>
<name>A0A075UJJ5_9PSEU</name>
<dbReference type="Proteomes" id="UP000028492">
    <property type="component" value="Chromosome"/>
</dbReference>
<protein>
    <recommendedName>
        <fullName evidence="3">Cell division protein FtsB</fullName>
    </recommendedName>
</protein>
<dbReference type="STRING" id="208439.AJAP_06625"/>
<dbReference type="Pfam" id="PF12277">
    <property type="entry name" value="DUF3618"/>
    <property type="match status" value="1"/>
</dbReference>